<keyword evidence="2" id="KW-1185">Reference proteome</keyword>
<dbReference type="InterPro" id="IPR012674">
    <property type="entry name" value="Calycin"/>
</dbReference>
<dbReference type="EnsemblMetazoa" id="XM_038219898.1">
    <property type="protein sequence ID" value="XP_038075826.1"/>
    <property type="gene ID" value="LOC119743479"/>
</dbReference>
<name>A0A914BJ19_PATMI</name>
<dbReference type="GeneID" id="119743479"/>
<sequence>MPANFSGTWTSSKSEGWPALLDKLGVPKEKFPTDLKVTHAITQSGNTINMKTTNNKNSDVKSVTINVGSNHKEHIVGHEIEQTTAWQGDKLVMRAVSGSGGVTYEITSGQLIVTIEHQGVVAKSYFTK</sequence>
<dbReference type="Gene3D" id="2.40.128.20">
    <property type="match status" value="1"/>
</dbReference>
<dbReference type="SUPFAM" id="SSF50814">
    <property type="entry name" value="Lipocalins"/>
    <property type="match status" value="1"/>
</dbReference>
<dbReference type="OrthoDB" id="9971011at2759"/>
<dbReference type="RefSeq" id="XP_038075826.1">
    <property type="nucleotide sequence ID" value="XM_038219898.1"/>
</dbReference>
<reference evidence="1" key="1">
    <citation type="submission" date="2022-11" db="UniProtKB">
        <authorList>
            <consortium name="EnsemblMetazoa"/>
        </authorList>
    </citation>
    <scope>IDENTIFICATION</scope>
</reference>
<dbReference type="CDD" id="cd00742">
    <property type="entry name" value="FABP"/>
    <property type="match status" value="1"/>
</dbReference>
<dbReference type="Proteomes" id="UP000887568">
    <property type="component" value="Unplaced"/>
</dbReference>
<evidence type="ECO:0000313" key="2">
    <source>
        <dbReference type="Proteomes" id="UP000887568"/>
    </source>
</evidence>
<organism evidence="1 2">
    <name type="scientific">Patiria miniata</name>
    <name type="common">Bat star</name>
    <name type="synonym">Asterina miniata</name>
    <dbReference type="NCBI Taxonomy" id="46514"/>
    <lineage>
        <taxon>Eukaryota</taxon>
        <taxon>Metazoa</taxon>
        <taxon>Echinodermata</taxon>
        <taxon>Eleutherozoa</taxon>
        <taxon>Asterozoa</taxon>
        <taxon>Asteroidea</taxon>
        <taxon>Valvatacea</taxon>
        <taxon>Valvatida</taxon>
        <taxon>Asterinidae</taxon>
        <taxon>Patiria</taxon>
    </lineage>
</organism>
<evidence type="ECO:0000313" key="1">
    <source>
        <dbReference type="EnsemblMetazoa" id="XP_038075826.1"/>
    </source>
</evidence>
<dbReference type="OMA" id="NTINMKT"/>
<proteinExistence type="predicted"/>
<dbReference type="AlphaFoldDB" id="A0A914BJ19"/>
<protein>
    <submittedName>
        <fullName evidence="1">Uncharacterized protein</fullName>
    </submittedName>
</protein>
<accession>A0A914BJ19</accession>